<dbReference type="GO" id="GO:0006289">
    <property type="term" value="P:nucleotide-excision repair"/>
    <property type="evidence" value="ECO:0007669"/>
    <property type="project" value="TreeGrafter"/>
</dbReference>
<evidence type="ECO:0000256" key="1">
    <source>
        <dbReference type="ARBA" id="ARBA00004123"/>
    </source>
</evidence>
<keyword evidence="6" id="KW-1185">Reference proteome</keyword>
<gene>
    <name evidence="5" type="ORF">FA14DRAFT_51969</name>
</gene>
<accession>A0A316VF05</accession>
<comment type="similarity">
    <text evidence="2 4">Belongs to the HUS1 family.</text>
</comment>
<dbReference type="OrthoDB" id="337750at2759"/>
<dbReference type="PANTHER" id="PTHR12900:SF0">
    <property type="entry name" value="CHECKPOINT PROTEIN"/>
    <property type="match status" value="1"/>
</dbReference>
<dbReference type="GO" id="GO:0000723">
    <property type="term" value="P:telomere maintenance"/>
    <property type="evidence" value="ECO:0007669"/>
    <property type="project" value="TreeGrafter"/>
</dbReference>
<dbReference type="Pfam" id="PF04005">
    <property type="entry name" value="Hus1"/>
    <property type="match status" value="1"/>
</dbReference>
<keyword evidence="3" id="KW-0539">Nucleus</keyword>
<dbReference type="GO" id="GO:0005730">
    <property type="term" value="C:nucleolus"/>
    <property type="evidence" value="ECO:0007669"/>
    <property type="project" value="InterPro"/>
</dbReference>
<dbReference type="InterPro" id="IPR007150">
    <property type="entry name" value="HUS1/Mec3"/>
</dbReference>
<dbReference type="PIRSF" id="PIRSF011312">
    <property type="entry name" value="Cell_cycle_HUS1"/>
    <property type="match status" value="1"/>
</dbReference>
<reference evidence="5 6" key="1">
    <citation type="journal article" date="2018" name="Mol. Biol. Evol.">
        <title>Broad Genomic Sampling Reveals a Smut Pathogenic Ancestry of the Fungal Clade Ustilaginomycotina.</title>
        <authorList>
            <person name="Kijpornyongpan T."/>
            <person name="Mondo S.J."/>
            <person name="Barry K."/>
            <person name="Sandor L."/>
            <person name="Lee J."/>
            <person name="Lipzen A."/>
            <person name="Pangilinan J."/>
            <person name="LaButti K."/>
            <person name="Hainaut M."/>
            <person name="Henrissat B."/>
            <person name="Grigoriev I.V."/>
            <person name="Spatafora J.W."/>
            <person name="Aime M.C."/>
        </authorList>
    </citation>
    <scope>NUCLEOTIDE SEQUENCE [LARGE SCALE GENOMIC DNA]</scope>
    <source>
        <strain evidence="5 6">MCA 3882</strain>
    </source>
</reference>
<dbReference type="RefSeq" id="XP_025356422.1">
    <property type="nucleotide sequence ID" value="XM_025502460.1"/>
</dbReference>
<dbReference type="Gene3D" id="3.70.10.10">
    <property type="match status" value="1"/>
</dbReference>
<dbReference type="GO" id="GO:0044778">
    <property type="term" value="P:meiotic DNA integrity checkpoint signaling"/>
    <property type="evidence" value="ECO:0007669"/>
    <property type="project" value="TreeGrafter"/>
</dbReference>
<dbReference type="SUPFAM" id="SSF55979">
    <property type="entry name" value="DNA clamp"/>
    <property type="match status" value="1"/>
</dbReference>
<evidence type="ECO:0000313" key="5">
    <source>
        <dbReference type="EMBL" id="PWN36120.1"/>
    </source>
</evidence>
<dbReference type="GO" id="GO:0030896">
    <property type="term" value="C:checkpoint clamp complex"/>
    <property type="evidence" value="ECO:0007669"/>
    <property type="project" value="InterPro"/>
</dbReference>
<dbReference type="Proteomes" id="UP000245771">
    <property type="component" value="Unassembled WGS sequence"/>
</dbReference>
<organism evidence="5 6">
    <name type="scientific">Meira miltonrushii</name>
    <dbReference type="NCBI Taxonomy" id="1280837"/>
    <lineage>
        <taxon>Eukaryota</taxon>
        <taxon>Fungi</taxon>
        <taxon>Dikarya</taxon>
        <taxon>Basidiomycota</taxon>
        <taxon>Ustilaginomycotina</taxon>
        <taxon>Exobasidiomycetes</taxon>
        <taxon>Exobasidiales</taxon>
        <taxon>Brachybasidiaceae</taxon>
        <taxon>Meira</taxon>
    </lineage>
</organism>
<dbReference type="GO" id="GO:0033314">
    <property type="term" value="P:mitotic DNA replication checkpoint signaling"/>
    <property type="evidence" value="ECO:0007669"/>
    <property type="project" value="TreeGrafter"/>
</dbReference>
<dbReference type="InParanoid" id="A0A316VF05"/>
<dbReference type="InterPro" id="IPR046938">
    <property type="entry name" value="DNA_clamp_sf"/>
</dbReference>
<evidence type="ECO:0000313" key="6">
    <source>
        <dbReference type="Proteomes" id="UP000245771"/>
    </source>
</evidence>
<evidence type="ECO:0000256" key="2">
    <source>
        <dbReference type="ARBA" id="ARBA00005563"/>
    </source>
</evidence>
<dbReference type="FunCoup" id="A0A316VF05">
    <property type="interactions" value="324"/>
</dbReference>
<evidence type="ECO:0000256" key="4">
    <source>
        <dbReference type="PIRNR" id="PIRNR011312"/>
    </source>
</evidence>
<dbReference type="GO" id="GO:0000724">
    <property type="term" value="P:double-strand break repair via homologous recombination"/>
    <property type="evidence" value="ECO:0007669"/>
    <property type="project" value="TreeGrafter"/>
</dbReference>
<dbReference type="PANTHER" id="PTHR12900">
    <property type="entry name" value="MITOTIC AND DNA DAMAGE CHECKPOINT PROTEIN HUS1"/>
    <property type="match status" value="1"/>
</dbReference>
<protein>
    <recommendedName>
        <fullName evidence="4">Checkpoint protein</fullName>
    </recommendedName>
</protein>
<dbReference type="GO" id="GO:0031573">
    <property type="term" value="P:mitotic intra-S DNA damage checkpoint signaling"/>
    <property type="evidence" value="ECO:0007669"/>
    <property type="project" value="TreeGrafter"/>
</dbReference>
<dbReference type="EMBL" id="KZ819603">
    <property type="protein sequence ID" value="PWN36120.1"/>
    <property type="molecule type" value="Genomic_DNA"/>
</dbReference>
<dbReference type="STRING" id="1280837.A0A316VF05"/>
<dbReference type="AlphaFoldDB" id="A0A316VF05"/>
<sequence length="297" mass="33850">MKLKAIFRDPVTFLRIMQSMAKLSNRCILRCSPEEIHVVIPRGTGPVEAFAVLDNINFFFREYKVESNYNNQVNIEIVSEHLCQALKQITPASQVTFKLAKQNNQPILNVEIITRSKSGQELTVLHDVLIAIKKPRDMEIIRTPEKAVGEQGRYYKVITSFPDLAEVRVVAERMRSVESTHDRIMILANLVGEVKIAVQSDTTKVETHWTGMQTNAGQDNTDVTLAQRQKFRQVNLDARSFVRLLGCTLIDYVPELWIAPKRFATFVIHVRKPGPANESYIAHLQVTLNAMQEAYDE</sequence>
<proteinExistence type="inferred from homology"/>
<name>A0A316VF05_9BASI</name>
<dbReference type="InterPro" id="IPR016580">
    <property type="entry name" value="HUS1"/>
</dbReference>
<dbReference type="GO" id="GO:0035861">
    <property type="term" value="C:site of double-strand break"/>
    <property type="evidence" value="ECO:0007669"/>
    <property type="project" value="TreeGrafter"/>
</dbReference>
<comment type="subcellular location">
    <subcellularLocation>
        <location evidence="1">Nucleus</location>
    </subcellularLocation>
</comment>
<dbReference type="GeneID" id="37024241"/>
<evidence type="ECO:0000256" key="3">
    <source>
        <dbReference type="ARBA" id="ARBA00023242"/>
    </source>
</evidence>